<dbReference type="Pfam" id="PF00249">
    <property type="entry name" value="Myb_DNA-binding"/>
    <property type="match status" value="2"/>
</dbReference>
<feature type="domain" description="HTH myb-type" evidence="6">
    <location>
        <begin position="410"/>
        <end position="459"/>
    </location>
</feature>
<feature type="compositionally biased region" description="Pro residues" evidence="4">
    <location>
        <begin position="236"/>
        <end position="259"/>
    </location>
</feature>
<reference evidence="7 8" key="1">
    <citation type="submission" date="2021-12" db="EMBL/GenBank/DDBJ databases">
        <title>High titer production of polyol ester of fatty acids by Rhodotorula paludigena BS15 towards product separation-free biomass refinery.</title>
        <authorList>
            <person name="Mano J."/>
            <person name="Ono H."/>
            <person name="Tanaka T."/>
            <person name="Naito K."/>
            <person name="Sushida H."/>
            <person name="Ike M."/>
            <person name="Tokuyasu K."/>
            <person name="Kitaoka M."/>
        </authorList>
    </citation>
    <scope>NUCLEOTIDE SEQUENCE [LARGE SCALE GENOMIC DNA]</scope>
    <source>
        <strain evidence="7 8">BS15</strain>
    </source>
</reference>
<feature type="compositionally biased region" description="Acidic residues" evidence="4">
    <location>
        <begin position="662"/>
        <end position="677"/>
    </location>
</feature>
<proteinExistence type="predicted"/>
<feature type="compositionally biased region" description="Low complexity" evidence="4">
    <location>
        <begin position="637"/>
        <end position="646"/>
    </location>
</feature>
<dbReference type="InterPro" id="IPR001005">
    <property type="entry name" value="SANT/Myb"/>
</dbReference>
<dbReference type="PANTHER" id="PTHR46380:SF2">
    <property type="entry name" value="CYCLIN-D-BINDING MYB-LIKE TRANSCRIPTION FACTOR 1"/>
    <property type="match status" value="1"/>
</dbReference>
<feature type="compositionally biased region" description="Low complexity" evidence="4">
    <location>
        <begin position="226"/>
        <end position="235"/>
    </location>
</feature>
<dbReference type="PANTHER" id="PTHR46380">
    <property type="entry name" value="CYCLIN-D-BINDING MYB-LIKE TRANSCRIPTION FACTOR 1"/>
    <property type="match status" value="1"/>
</dbReference>
<feature type="domain" description="HTH myb-type" evidence="6">
    <location>
        <begin position="460"/>
        <end position="515"/>
    </location>
</feature>
<keyword evidence="8" id="KW-1185">Reference proteome</keyword>
<feature type="region of interest" description="Disordered" evidence="4">
    <location>
        <begin position="171"/>
        <end position="273"/>
    </location>
</feature>
<dbReference type="Proteomes" id="UP001342314">
    <property type="component" value="Unassembled WGS sequence"/>
</dbReference>
<dbReference type="PROSITE" id="PS50090">
    <property type="entry name" value="MYB_LIKE"/>
    <property type="match status" value="2"/>
</dbReference>
<evidence type="ECO:0000256" key="4">
    <source>
        <dbReference type="SAM" id="MobiDB-lite"/>
    </source>
</evidence>
<dbReference type="GO" id="GO:0000976">
    <property type="term" value="F:transcription cis-regulatory region binding"/>
    <property type="evidence" value="ECO:0007669"/>
    <property type="project" value="TreeGrafter"/>
</dbReference>
<feature type="compositionally biased region" description="Low complexity" evidence="4">
    <location>
        <begin position="89"/>
        <end position="100"/>
    </location>
</feature>
<feature type="compositionally biased region" description="Basic and acidic residues" evidence="4">
    <location>
        <begin position="21"/>
        <end position="46"/>
    </location>
</feature>
<accession>A0AAV5GBI1</accession>
<dbReference type="Gene3D" id="1.10.10.60">
    <property type="entry name" value="Homeodomain-like"/>
    <property type="match status" value="2"/>
</dbReference>
<comment type="subcellular location">
    <subcellularLocation>
        <location evidence="1">Nucleus</location>
    </subcellularLocation>
</comment>
<dbReference type="InterPro" id="IPR009057">
    <property type="entry name" value="Homeodomain-like_sf"/>
</dbReference>
<dbReference type="PROSITE" id="PS51294">
    <property type="entry name" value="HTH_MYB"/>
    <property type="match status" value="2"/>
</dbReference>
<feature type="domain" description="Myb-like" evidence="5">
    <location>
        <begin position="460"/>
        <end position="511"/>
    </location>
</feature>
<dbReference type="SUPFAM" id="SSF46689">
    <property type="entry name" value="Homeodomain-like"/>
    <property type="match status" value="2"/>
</dbReference>
<evidence type="ECO:0000259" key="5">
    <source>
        <dbReference type="PROSITE" id="PS50090"/>
    </source>
</evidence>
<feature type="compositionally biased region" description="Low complexity" evidence="4">
    <location>
        <begin position="348"/>
        <end position="368"/>
    </location>
</feature>
<evidence type="ECO:0000313" key="7">
    <source>
        <dbReference type="EMBL" id="GJN87789.1"/>
    </source>
</evidence>
<dbReference type="InterPro" id="IPR051651">
    <property type="entry name" value="DMTF1_DNA-bind_reg"/>
</dbReference>
<evidence type="ECO:0000256" key="2">
    <source>
        <dbReference type="ARBA" id="ARBA00023125"/>
    </source>
</evidence>
<feature type="compositionally biased region" description="Low complexity" evidence="4">
    <location>
        <begin position="1"/>
        <end position="17"/>
    </location>
</feature>
<sequence length="726" mass="76249">MPTASTSQPSATPTAAQEADLDPKAQRKADKAARKAARKADKRAAADDPSADAPGDAHASAPHKHKKRKTKATAAQTNGAEPDPNAGFSALLVAAAASPTGSGGAGSTAASPSPALLGNTAAADDLDPSLAGLVASHDDIPVGGGSASAGDIPVDPVLLGMQHGAEGAAAGFYAAHDEQPQQQVEIVAKARKDKKDKGKGKADDGAGEKKKSKKDKRDKAAKGKDVAALSSATSVPLPPPPAAAAPRPAPPAAQPPPPAGDADALPIPPPEGSSLALQHQFYEDLVTKWTPVKQLKAAAEAAGATYTQGRFTTAEDAKIAEVLEAWREEHSLTPEELRTFLHTKRTPSASAGDTGVASTSTTTTTTAAGKGGEANQLWQRLGRALRTRPLLAIYNHVKTVYPSLDASQSKGERWAAADDAALSAAVKELGNAWERVGAMVGRSATACRDRWTKQLNEGKGEVLRRGAWTQEEEDELRRLHAELGGQWKAISIKMGGKRSATQCRTKWTDYMKRRDAAGDSAGFKWRPEDQSRLVHLVNAFSLASPSLTLADVDWPTLIASDADLALHGPKNVRDRFRTLANYATDKIRKDEGAGPERDVSLAEILAQLLTLHPSPTARPLKRTRLATLTPAEKKAQRQAAAAAAAAGEGGGGKKNKSSEVVSSDEDDDGEEEEEDEADNHREEELLVVQSEDEDRGGAGKEADLAVASDAKAAKRHTREKRAQDDD</sequence>
<feature type="compositionally biased region" description="Low complexity" evidence="4">
    <location>
        <begin position="107"/>
        <end position="118"/>
    </location>
</feature>
<feature type="region of interest" description="Disordered" evidence="4">
    <location>
        <begin position="630"/>
        <end position="726"/>
    </location>
</feature>
<feature type="compositionally biased region" description="Basic and acidic residues" evidence="4">
    <location>
        <begin position="188"/>
        <end position="225"/>
    </location>
</feature>
<dbReference type="CDD" id="cd00167">
    <property type="entry name" value="SANT"/>
    <property type="match status" value="1"/>
</dbReference>
<dbReference type="SMART" id="SM00717">
    <property type="entry name" value="SANT"/>
    <property type="match status" value="3"/>
</dbReference>
<organism evidence="7 8">
    <name type="scientific">Rhodotorula paludigena</name>
    <dbReference type="NCBI Taxonomy" id="86838"/>
    <lineage>
        <taxon>Eukaryota</taxon>
        <taxon>Fungi</taxon>
        <taxon>Dikarya</taxon>
        <taxon>Basidiomycota</taxon>
        <taxon>Pucciniomycotina</taxon>
        <taxon>Microbotryomycetes</taxon>
        <taxon>Sporidiobolales</taxon>
        <taxon>Sporidiobolaceae</taxon>
        <taxon>Rhodotorula</taxon>
    </lineage>
</organism>
<feature type="domain" description="Myb-like" evidence="5">
    <location>
        <begin position="406"/>
        <end position="455"/>
    </location>
</feature>
<feature type="compositionally biased region" description="Low complexity" evidence="4">
    <location>
        <begin position="47"/>
        <end position="60"/>
    </location>
</feature>
<evidence type="ECO:0000259" key="6">
    <source>
        <dbReference type="PROSITE" id="PS51294"/>
    </source>
</evidence>
<dbReference type="GO" id="GO:0005634">
    <property type="term" value="C:nucleus"/>
    <property type="evidence" value="ECO:0007669"/>
    <property type="project" value="UniProtKB-SubCell"/>
</dbReference>
<feature type="compositionally biased region" description="Basic residues" evidence="4">
    <location>
        <begin position="61"/>
        <end position="71"/>
    </location>
</feature>
<protein>
    <submittedName>
        <fullName evidence="7">Uncharacterized protein</fullName>
    </submittedName>
</protein>
<evidence type="ECO:0000256" key="1">
    <source>
        <dbReference type="ARBA" id="ARBA00004123"/>
    </source>
</evidence>
<dbReference type="InterPro" id="IPR017930">
    <property type="entry name" value="Myb_dom"/>
</dbReference>
<feature type="region of interest" description="Disordered" evidence="4">
    <location>
        <begin position="1"/>
        <end position="123"/>
    </location>
</feature>
<comment type="caution">
    <text evidence="7">The sequence shown here is derived from an EMBL/GenBank/DDBJ whole genome shotgun (WGS) entry which is preliminary data.</text>
</comment>
<evidence type="ECO:0000313" key="8">
    <source>
        <dbReference type="Proteomes" id="UP001342314"/>
    </source>
</evidence>
<keyword evidence="3" id="KW-0539">Nucleus</keyword>
<dbReference type="GO" id="GO:0003700">
    <property type="term" value="F:DNA-binding transcription factor activity"/>
    <property type="evidence" value="ECO:0007669"/>
    <property type="project" value="TreeGrafter"/>
</dbReference>
<dbReference type="AlphaFoldDB" id="A0AAV5GBI1"/>
<gene>
    <name evidence="7" type="ORF">Rhopal_000744-T1</name>
</gene>
<dbReference type="EMBL" id="BQKY01000002">
    <property type="protein sequence ID" value="GJN87789.1"/>
    <property type="molecule type" value="Genomic_DNA"/>
</dbReference>
<feature type="region of interest" description="Disordered" evidence="4">
    <location>
        <begin position="346"/>
        <end position="371"/>
    </location>
</feature>
<keyword evidence="2" id="KW-0238">DNA-binding</keyword>
<name>A0AAV5GBI1_9BASI</name>
<evidence type="ECO:0000256" key="3">
    <source>
        <dbReference type="ARBA" id="ARBA00023242"/>
    </source>
</evidence>